<dbReference type="RefSeq" id="WP_111147801.1">
    <property type="nucleotide sequence ID" value="NZ_QKRB01000051.1"/>
</dbReference>
<name>A0A2W1L6Y5_9BACL</name>
<evidence type="ECO:0000313" key="2">
    <source>
        <dbReference type="Proteomes" id="UP000249522"/>
    </source>
</evidence>
<reference evidence="1 2" key="1">
    <citation type="submission" date="2018-06" db="EMBL/GenBank/DDBJ databases">
        <title>Paenibacillus imtechensis sp. nov.</title>
        <authorList>
            <person name="Pinnaka A.K."/>
            <person name="Singh H."/>
            <person name="Kaur M."/>
        </authorList>
    </citation>
    <scope>NUCLEOTIDE SEQUENCE [LARGE SCALE GENOMIC DNA]</scope>
    <source>
        <strain evidence="1 2">SMB1</strain>
    </source>
</reference>
<proteinExistence type="predicted"/>
<dbReference type="OrthoDB" id="2832951at2"/>
<sequence>MKNDKKTAAEMLDYVQTKYGGSFTAEAFEESGLMPELYGSDKMMVHPAGQPELPFYVYKKGKTDSYTDNYLEASLSVHYTDKHIAEVMQLDERDIAVKFRLGFAGTLDDKSLLDADPDTALSAISHPTMLYLYTGVKGSKGDNRTESEFLHRLYRYMMELTDRDFTVVVAYIDEEDYEKADRLLRIAHTVNFSWSMLDDPEVSVAWFERGDDVQDASFFLQRLGGEQG</sequence>
<organism evidence="1 2">
    <name type="scientific">Paenibacillus sambharensis</name>
    <dbReference type="NCBI Taxonomy" id="1803190"/>
    <lineage>
        <taxon>Bacteria</taxon>
        <taxon>Bacillati</taxon>
        <taxon>Bacillota</taxon>
        <taxon>Bacilli</taxon>
        <taxon>Bacillales</taxon>
        <taxon>Paenibacillaceae</taxon>
        <taxon>Paenibacillus</taxon>
    </lineage>
</organism>
<comment type="caution">
    <text evidence="1">The sequence shown here is derived from an EMBL/GenBank/DDBJ whole genome shotgun (WGS) entry which is preliminary data.</text>
</comment>
<gene>
    <name evidence="1" type="ORF">DNH61_16560</name>
</gene>
<accession>A0A2W1L6Y5</accession>
<protein>
    <submittedName>
        <fullName evidence="1">Uncharacterized protein</fullName>
    </submittedName>
</protein>
<keyword evidence="2" id="KW-1185">Reference proteome</keyword>
<evidence type="ECO:0000313" key="1">
    <source>
        <dbReference type="EMBL" id="PZD94579.1"/>
    </source>
</evidence>
<dbReference type="AlphaFoldDB" id="A0A2W1L6Y5"/>
<dbReference type="Proteomes" id="UP000249522">
    <property type="component" value="Unassembled WGS sequence"/>
</dbReference>
<dbReference type="EMBL" id="QKRB01000051">
    <property type="protein sequence ID" value="PZD94579.1"/>
    <property type="molecule type" value="Genomic_DNA"/>
</dbReference>